<organism evidence="2 3">
    <name type="scientific">Pseudomonas lactucae</name>
    <dbReference type="NCBI Taxonomy" id="2813360"/>
    <lineage>
        <taxon>Bacteria</taxon>
        <taxon>Pseudomonadati</taxon>
        <taxon>Pseudomonadota</taxon>
        <taxon>Gammaproteobacteria</taxon>
        <taxon>Pseudomonadales</taxon>
        <taxon>Pseudomonadaceae</taxon>
        <taxon>Pseudomonas</taxon>
    </lineage>
</organism>
<reference evidence="2 3" key="1">
    <citation type="journal article" date="2021" name="Int. J. Syst. Evol. Microbiol.">
        <title>Pseudomonas lactucae sp. nov., a pathogen causing bacterial rot of lettuce in Japan.</title>
        <authorList>
            <person name="Sawada H."/>
            <person name="Fujikawa T."/>
            <person name="Satou M."/>
        </authorList>
    </citation>
    <scope>NUCLEOTIDE SEQUENCE [LARGE SCALE GENOMIC DNA]</scope>
    <source>
        <strain evidence="2 3">MAFF 301381</strain>
    </source>
</reference>
<gene>
    <name evidence="2" type="ORF">JWR99_19140</name>
</gene>
<accession>A0A9X1C7A2</accession>
<proteinExistence type="predicted"/>
<protein>
    <submittedName>
        <fullName evidence="2">Uncharacterized protein</fullName>
    </submittedName>
</protein>
<feature type="region of interest" description="Disordered" evidence="1">
    <location>
        <begin position="428"/>
        <end position="448"/>
    </location>
</feature>
<evidence type="ECO:0000313" key="3">
    <source>
        <dbReference type="Proteomes" id="UP001154860"/>
    </source>
</evidence>
<feature type="region of interest" description="Disordered" evidence="1">
    <location>
        <begin position="177"/>
        <end position="196"/>
    </location>
</feature>
<reference evidence="2 3" key="2">
    <citation type="journal article" date="2023" name="Plant Pathol.">
        <title>Dismantling and reorganizing Pseudomonas marginalis sensu#lato.</title>
        <authorList>
            <person name="Sawada H."/>
            <person name="Fujikawa T."/>
            <person name="Satou M."/>
        </authorList>
    </citation>
    <scope>NUCLEOTIDE SEQUENCE [LARGE SCALE GENOMIC DNA]</scope>
    <source>
        <strain evidence="2 3">MAFF 301381</strain>
    </source>
</reference>
<dbReference type="RefSeq" id="WP_205489824.1">
    <property type="nucleotide sequence ID" value="NZ_JAFHKI010000048.1"/>
</dbReference>
<dbReference type="Proteomes" id="UP001154860">
    <property type="component" value="Unassembled WGS sequence"/>
</dbReference>
<sequence length="1898" mass="207804">MITLEVQKKAQALVHKADAELAGTFTTALMDQVGSDSARSRAPSSCDIPPNSTFGQLWAQLTQALNSEPFATFAKKNNINVSNLKITPSGWLDCTINGRLTNVGASKYTPGFEQATQEVLTIARKLSPGNRAFVYVGAHKAMIDAVGNFYGVQVPNTPTGTFTDIRQLQNFMTFPSVLSPDTKTPGQSRPEYQHARQLQDEAAQDLALQIALEPGKFSPAQSNQSVAQRVEDADLALAKLCSRFLYLANAPGHSASDGFYIAADELPEYSTLKQTRQAFQKAFATDGFLNFAKQNNIEISSIRVDPLSGELTCQVTDKNGSMSDKRFSQTDNSGWSTVATDIWALAKSLAAGSSSRVSYPGNDIISCRSMLNFYGERSAPSPLSTEQLLRQCVALNRNGFAALKNDNPTPDEASLAVKAKRQAVIERLSSPAPAQPDATPSQAPDAQDMVDAESALAVAVHRVMLGLKAEASDASTKMIESIPANSLFGQWWTYLGKALKARCFTEWARQQNIDLASLRFDPTDNALIGNANGVEQRFTAIDFAKKYPEHFDVLTPVLTAAAAFTAHGKPISLVHADDSSAPFEQVANFYDISTDYGSSAFEQDTELMGRTQAFRKTSEDPQRIVNWLSRQKNALGDSNDRYALINQLKKANIYNDSTTRFIVDPDSSHQPKGETTVQQYLTDQGWYGATGSAEVDNLLRALQTPTPQAPPLGNGWGFLSTALPLTTDQRGTVAAFVRKSIDGHDNLLSYLSSGVSSLSTDPAQALQQLLSSNKALELAVNLETEMKGATNSTSLKNWLLTALVIEFDPNAGTQRNTVAGFDFARRENWGLGTDGIREQFSRHLAGTQKLSADLLPIASQLLMSGMAPQYLVKNVPQTVTQGSPEWVAFVTAVNRIEQIAPGAASGSDYTQVMRLHDIKPISRPETLHLLKAQMNPVIDWSIANKVIDKNDKDEYTSEQLQRGITQLVKQSTDVANAKRYLSETPVPERRTLALENLTKKFGDQIPYEDQSLWKEDGTLYGTLASVVEAYEAEQLGDTYKSDNLIDRLFTKANTSAWEAKDPRIPIQLLHDRVAELPDVNTQYDAAIEKDYPARREHSIAIIKDLLSRLPPDDRNSLAHGRLEYYSVRESDTSAWQNLHAKKGKKGSHGLIIRSTDSQGKVSDFGLFPDAGTVKKLSGLPVPMPAGGTNAAFGKIYDGRDEGPHTLPLDFAAFSSAQAPRDGVTCDVIVYNVPPMRLINGELVNEGIATFGQPDTRTAPGYSSEAFDLIANIAVDSHFLRKDEYKAINRGYNQLEKKGPTFLERLNTLARMIPGVTSIEDAFQGNYAAAGRDLLIDALGLIIPGVVGKGWSLAAEGLERVAAEAAGEAAGEAFVQSAEGGGEAVIRNMTTSSTSKSLNALSRLQDSHLAPSPLDASSPAANMADGTVMHSGLHEHLKTTAVRQNGEWYAYDTKTMATYGPPLNGFVSDTSTAVRQETFSDGTQALVTDKPLAAEAYTIARSHGFDLINEGKVYRYDTRNPGVLTDLASADHFKPLDDFEAVCPVPPVSGRIKRGANDTCFSKVIEDVSGELAQELQALEHVRLFPSTPKFLRKDQFVILERRRYKMVDGEMGPRLIPTLDSKPITYKTLINGRIKHDPEFGFSAGRPSDALSQETRVIKLDRISDACDDKREVRGVIVNGPSGRGVEKYLVIEADTAEFYYARLNDTTDQLTFIKCTPNELPLVQSYRNKFSIRQGAARLPFDANFVALPKLDTAFKQLARSGYSNEDVEKLKTLCKDLTEEQQREIVYQLQRLKAIDKPAIALLPNQMTQLPQPADFTSWTAEQQNKFYAQQAKDSVNRSMKVTGLGPSNKIRSKTDMARADAADIAIGWLRNINGAEDPNYSNLILKTRAKLRRDG</sequence>
<comment type="caution">
    <text evidence="2">The sequence shown here is derived from an EMBL/GenBank/DDBJ whole genome shotgun (WGS) entry which is preliminary data.</text>
</comment>
<evidence type="ECO:0000256" key="1">
    <source>
        <dbReference type="SAM" id="MobiDB-lite"/>
    </source>
</evidence>
<keyword evidence="3" id="KW-1185">Reference proteome</keyword>
<name>A0A9X1C7A2_9PSED</name>
<evidence type="ECO:0000313" key="2">
    <source>
        <dbReference type="EMBL" id="MBN2977945.1"/>
    </source>
</evidence>
<dbReference type="EMBL" id="JAFHKJ010000084">
    <property type="protein sequence ID" value="MBN2977945.1"/>
    <property type="molecule type" value="Genomic_DNA"/>
</dbReference>